<reference evidence="1 2" key="1">
    <citation type="submission" date="2018-08" db="EMBL/GenBank/DDBJ databases">
        <title>Sequencing the genomes of 1000 actinobacteria strains.</title>
        <authorList>
            <person name="Klenk H.-P."/>
        </authorList>
    </citation>
    <scope>NUCLEOTIDE SEQUENCE [LARGE SCALE GENOMIC DNA]</scope>
    <source>
        <strain evidence="1 2">DSM 22967</strain>
    </source>
</reference>
<accession>A0A3D9UNC3</accession>
<protein>
    <submittedName>
        <fullName evidence="1">Aldo/keto reductase family protein</fullName>
    </submittedName>
</protein>
<organism evidence="1 2">
    <name type="scientific">Calidifontibacter indicus</name>
    <dbReference type="NCBI Taxonomy" id="419650"/>
    <lineage>
        <taxon>Bacteria</taxon>
        <taxon>Bacillati</taxon>
        <taxon>Actinomycetota</taxon>
        <taxon>Actinomycetes</taxon>
        <taxon>Micrococcales</taxon>
        <taxon>Dermacoccaceae</taxon>
        <taxon>Calidifontibacter</taxon>
    </lineage>
</organism>
<name>A0A3D9UNC3_9MICO</name>
<proteinExistence type="predicted"/>
<evidence type="ECO:0000313" key="2">
    <source>
        <dbReference type="Proteomes" id="UP000256253"/>
    </source>
</evidence>
<dbReference type="SUPFAM" id="SSF51430">
    <property type="entry name" value="NAD(P)-linked oxidoreductase"/>
    <property type="match status" value="1"/>
</dbReference>
<comment type="caution">
    <text evidence="1">The sequence shown here is derived from an EMBL/GenBank/DDBJ whole genome shotgun (WGS) entry which is preliminary data.</text>
</comment>
<dbReference type="RefSeq" id="WP_211308412.1">
    <property type="nucleotide sequence ID" value="NZ_QTUA01000001.1"/>
</dbReference>
<keyword evidence="2" id="KW-1185">Reference proteome</keyword>
<dbReference type="Gene3D" id="3.20.20.100">
    <property type="entry name" value="NADP-dependent oxidoreductase domain"/>
    <property type="match status" value="1"/>
</dbReference>
<dbReference type="InterPro" id="IPR036812">
    <property type="entry name" value="NAD(P)_OxRdtase_dom_sf"/>
</dbReference>
<dbReference type="Proteomes" id="UP000256253">
    <property type="component" value="Unassembled WGS sequence"/>
</dbReference>
<gene>
    <name evidence="1" type="ORF">DFJ65_1980</name>
</gene>
<sequence length="61" mass="6523">MAVADLVLGAMHFGTRTTSRDAYALLDPIVGVSSMAQLDEALDAADLPLDDEMMRRLDEAG</sequence>
<dbReference type="EMBL" id="QTUA01000001">
    <property type="protein sequence ID" value="REF30942.1"/>
    <property type="molecule type" value="Genomic_DNA"/>
</dbReference>
<evidence type="ECO:0000313" key="1">
    <source>
        <dbReference type="EMBL" id="REF30942.1"/>
    </source>
</evidence>
<dbReference type="AlphaFoldDB" id="A0A3D9UNC3"/>